<keyword evidence="2" id="KW-1185">Reference proteome</keyword>
<proteinExistence type="predicted"/>
<organism evidence="1 2">
    <name type="scientific">Dichomitus squalens</name>
    <dbReference type="NCBI Taxonomy" id="114155"/>
    <lineage>
        <taxon>Eukaryota</taxon>
        <taxon>Fungi</taxon>
        <taxon>Dikarya</taxon>
        <taxon>Basidiomycota</taxon>
        <taxon>Agaricomycotina</taxon>
        <taxon>Agaricomycetes</taxon>
        <taxon>Polyporales</taxon>
        <taxon>Polyporaceae</taxon>
        <taxon>Dichomitus</taxon>
    </lineage>
</organism>
<dbReference type="STRING" id="114155.A0A4Q9Q3A2"/>
<name>A0A4Q9Q3A2_9APHY</name>
<reference evidence="1 2" key="1">
    <citation type="submission" date="2019-01" db="EMBL/GenBank/DDBJ databases">
        <title>Draft genome sequences of three monokaryotic isolates of the white-rot basidiomycete fungus Dichomitus squalens.</title>
        <authorList>
            <consortium name="DOE Joint Genome Institute"/>
            <person name="Lopez S.C."/>
            <person name="Andreopoulos B."/>
            <person name="Pangilinan J."/>
            <person name="Lipzen A."/>
            <person name="Riley R."/>
            <person name="Ahrendt S."/>
            <person name="Ng V."/>
            <person name="Barry K."/>
            <person name="Daum C."/>
            <person name="Grigoriev I.V."/>
            <person name="Hilden K.S."/>
            <person name="Makela M.R."/>
            <person name="de Vries R.P."/>
        </authorList>
    </citation>
    <scope>NUCLEOTIDE SEQUENCE [LARGE SCALE GENOMIC DNA]</scope>
    <source>
        <strain evidence="1 2">CBS 464.89</strain>
    </source>
</reference>
<gene>
    <name evidence="1" type="ORF">BD310DRAFT_920421</name>
</gene>
<dbReference type="AlphaFoldDB" id="A0A4Q9Q3A2"/>
<evidence type="ECO:0000313" key="1">
    <source>
        <dbReference type="EMBL" id="TBU61629.1"/>
    </source>
</evidence>
<dbReference type="EMBL" id="ML145097">
    <property type="protein sequence ID" value="TBU61629.1"/>
    <property type="molecule type" value="Genomic_DNA"/>
</dbReference>
<dbReference type="Proteomes" id="UP000292082">
    <property type="component" value="Unassembled WGS sequence"/>
</dbReference>
<evidence type="ECO:0000313" key="2">
    <source>
        <dbReference type="Proteomes" id="UP000292082"/>
    </source>
</evidence>
<protein>
    <submittedName>
        <fullName evidence="1">Uncharacterized protein</fullName>
    </submittedName>
</protein>
<accession>A0A4Q9Q3A2</accession>
<sequence>MKSIVAVLASAAIAATSYASVLPHRKSVCAGAKTVSNTSIAVGDKVVELVELSCGSAPVSKRQNINLFGDVCETECFTGDTAPATEDCQTIFNAIMSISSVTPTFQIAGDAEMVLTSGTCQFFFDNDEDTTGEFCWTSFAQTASAIGSACFSDGATEAVCFSNTEPFYDIFVTHS</sequence>